<name>A0A1J0D050_9HYPO</name>
<evidence type="ECO:0000256" key="2">
    <source>
        <dbReference type="ARBA" id="ARBA00004173"/>
    </source>
</evidence>
<organism evidence="12">
    <name type="scientific">Epichloe festucae</name>
    <dbReference type="NCBI Taxonomy" id="35717"/>
    <lineage>
        <taxon>Eukaryota</taxon>
        <taxon>Fungi</taxon>
        <taxon>Dikarya</taxon>
        <taxon>Ascomycota</taxon>
        <taxon>Pezizomycotina</taxon>
        <taxon>Sordariomycetes</taxon>
        <taxon>Hypocreomycetidae</taxon>
        <taxon>Hypocreales</taxon>
        <taxon>Clavicipitaceae</taxon>
        <taxon>Epichloe</taxon>
    </lineage>
</organism>
<keyword evidence="5" id="KW-0240">DNA-directed RNA polymerase</keyword>
<dbReference type="GO" id="GO:0006390">
    <property type="term" value="P:mitochondrial transcription"/>
    <property type="evidence" value="ECO:0007669"/>
    <property type="project" value="TreeGrafter"/>
</dbReference>
<comment type="similarity">
    <text evidence="3">Belongs to the phage and mitochondrial RNA polymerase family.</text>
</comment>
<dbReference type="Gene3D" id="3.30.70.370">
    <property type="match status" value="1"/>
</dbReference>
<dbReference type="InterPro" id="IPR046950">
    <property type="entry name" value="DNA-dir_Rpol_C_phage-type"/>
</dbReference>
<protein>
    <recommendedName>
        <fullName evidence="4">DNA-directed RNA polymerase</fullName>
        <ecNumber evidence="4">2.7.7.6</ecNumber>
    </recommendedName>
</protein>
<accession>A0A1J0D050</accession>
<dbReference type="PANTHER" id="PTHR10102">
    <property type="entry name" value="DNA-DIRECTED RNA POLYMERASE, MITOCHONDRIAL"/>
    <property type="match status" value="1"/>
</dbReference>
<evidence type="ECO:0000256" key="8">
    <source>
        <dbReference type="ARBA" id="ARBA00023128"/>
    </source>
</evidence>
<evidence type="ECO:0000256" key="9">
    <source>
        <dbReference type="ARBA" id="ARBA00023163"/>
    </source>
</evidence>
<keyword evidence="6" id="KW-0808">Transferase</keyword>
<reference evidence="12" key="1">
    <citation type="journal article" date="2017" name="Mycologia">
        <title>Epichloe hybrida sp. nov., an emerging model system for investigating fungal allopolyploidy.</title>
        <authorList>
            <person name="Campbell M.A."/>
            <person name="Tapper B.A."/>
            <person name="Johnson R.D."/>
            <person name="Mace W."/>
            <person name="Ram A."/>
            <person name="Lukito Y."/>
            <person name="Dupont P.-Y."/>
            <person name="Johnson L.J."/>
            <person name="Scott D.B."/>
            <person name="Ganley A.R.D."/>
            <person name="Cox M.P."/>
        </authorList>
    </citation>
    <scope>NUCLEOTIDE SEQUENCE</scope>
    <source>
        <strain evidence="12">AR5</strain>
    </source>
</reference>
<evidence type="ECO:0000256" key="3">
    <source>
        <dbReference type="ARBA" id="ARBA00009493"/>
    </source>
</evidence>
<evidence type="ECO:0000256" key="7">
    <source>
        <dbReference type="ARBA" id="ARBA00022695"/>
    </source>
</evidence>
<evidence type="ECO:0000256" key="1">
    <source>
        <dbReference type="ARBA" id="ARBA00004026"/>
    </source>
</evidence>
<dbReference type="EC" id="2.7.7.6" evidence="4"/>
<dbReference type="GeneID" id="30513409"/>
<comment type="function">
    <text evidence="1">DNA-dependent RNA polymerase catalyzes the transcription of DNA into RNA using the four ribonucleoside triphosphates as substrates.</text>
</comment>
<keyword evidence="9" id="KW-0804">Transcription</keyword>
<comment type="subcellular location">
    <subcellularLocation>
        <location evidence="2">Mitochondrion</location>
    </subcellularLocation>
</comment>
<dbReference type="PANTHER" id="PTHR10102:SF0">
    <property type="entry name" value="DNA-DIRECTED RNA POLYMERASE, MITOCHONDRIAL"/>
    <property type="match status" value="1"/>
</dbReference>
<evidence type="ECO:0000259" key="11">
    <source>
        <dbReference type="Pfam" id="PF00940"/>
    </source>
</evidence>
<dbReference type="SUPFAM" id="SSF56672">
    <property type="entry name" value="DNA/RNA polymerases"/>
    <property type="match status" value="1"/>
</dbReference>
<keyword evidence="7" id="KW-0548">Nucleotidyltransferase</keyword>
<sequence>MKYLRNIATIMTLLGLPIVWNLPHGLVVRQSYLETKSISITPFIYSKVKINIQMTDKNKYDKNKQIRALMPNLIHSLDGSSLSLLYNKLDIIYNAPQFLCVHDCFGTTFDKVSTLKTILTSVYMEMYSYNQYLQEFDNNIINYIEQTGKVIDKEICFPAMTNWSPSYLILIKV</sequence>
<feature type="domain" description="DNA-directed RNA polymerase C-terminal" evidence="11">
    <location>
        <begin position="15"/>
        <end position="146"/>
    </location>
</feature>
<dbReference type="GO" id="GO:0001018">
    <property type="term" value="F:mitochondrial promoter sequence-specific DNA binding"/>
    <property type="evidence" value="ECO:0007669"/>
    <property type="project" value="TreeGrafter"/>
</dbReference>
<dbReference type="InterPro" id="IPR002092">
    <property type="entry name" value="DNA-dir_Rpol_phage-type"/>
</dbReference>
<keyword evidence="8 12" id="KW-0496">Mitochondrion</keyword>
<evidence type="ECO:0000256" key="4">
    <source>
        <dbReference type="ARBA" id="ARBA00012418"/>
    </source>
</evidence>
<evidence type="ECO:0000313" key="12">
    <source>
        <dbReference type="EMBL" id="APB96792.1"/>
    </source>
</evidence>
<comment type="catalytic activity">
    <reaction evidence="10">
        <text>RNA(n) + a ribonucleoside 5'-triphosphate = RNA(n+1) + diphosphate</text>
        <dbReference type="Rhea" id="RHEA:21248"/>
        <dbReference type="Rhea" id="RHEA-COMP:14527"/>
        <dbReference type="Rhea" id="RHEA-COMP:17342"/>
        <dbReference type="ChEBI" id="CHEBI:33019"/>
        <dbReference type="ChEBI" id="CHEBI:61557"/>
        <dbReference type="ChEBI" id="CHEBI:140395"/>
        <dbReference type="EC" id="2.7.7.6"/>
    </reaction>
</comment>
<proteinExistence type="inferred from homology"/>
<dbReference type="GO" id="GO:0034245">
    <property type="term" value="C:mitochondrial DNA-directed RNA polymerase complex"/>
    <property type="evidence" value="ECO:0007669"/>
    <property type="project" value="TreeGrafter"/>
</dbReference>
<dbReference type="GO" id="GO:0003899">
    <property type="term" value="F:DNA-directed RNA polymerase activity"/>
    <property type="evidence" value="ECO:0007669"/>
    <property type="project" value="UniProtKB-EC"/>
</dbReference>
<evidence type="ECO:0000256" key="10">
    <source>
        <dbReference type="ARBA" id="ARBA00048552"/>
    </source>
</evidence>
<dbReference type="Pfam" id="PF00940">
    <property type="entry name" value="RNA_pol"/>
    <property type="match status" value="1"/>
</dbReference>
<geneLocation type="mitochondrion" evidence="12"/>
<dbReference type="InterPro" id="IPR043502">
    <property type="entry name" value="DNA/RNA_pol_sf"/>
</dbReference>
<dbReference type="AlphaFoldDB" id="A0A1J0D050"/>
<dbReference type="RefSeq" id="YP_009327833.1">
    <property type="nucleotide sequence ID" value="NC_032064.1"/>
</dbReference>
<gene>
    <name evidence="12" type="primary">orf173</name>
</gene>
<dbReference type="EMBL" id="KX066186">
    <property type="protein sequence ID" value="APB96792.1"/>
    <property type="molecule type" value="Genomic_DNA"/>
</dbReference>
<evidence type="ECO:0000256" key="6">
    <source>
        <dbReference type="ARBA" id="ARBA00022679"/>
    </source>
</evidence>
<evidence type="ECO:0000256" key="5">
    <source>
        <dbReference type="ARBA" id="ARBA00022478"/>
    </source>
</evidence>